<keyword evidence="2" id="KW-1185">Reference proteome</keyword>
<gene>
    <name evidence="1" type="ORF">PoB_003526100</name>
</gene>
<protein>
    <submittedName>
        <fullName evidence="1">Uncharacterized protein</fullName>
    </submittedName>
</protein>
<reference evidence="1 2" key="1">
    <citation type="journal article" date="2021" name="Elife">
        <title>Chloroplast acquisition without the gene transfer in kleptoplastic sea slugs, Plakobranchus ocellatus.</title>
        <authorList>
            <person name="Maeda T."/>
            <person name="Takahashi S."/>
            <person name="Yoshida T."/>
            <person name="Shimamura S."/>
            <person name="Takaki Y."/>
            <person name="Nagai Y."/>
            <person name="Toyoda A."/>
            <person name="Suzuki Y."/>
            <person name="Arimoto A."/>
            <person name="Ishii H."/>
            <person name="Satoh N."/>
            <person name="Nishiyama T."/>
            <person name="Hasebe M."/>
            <person name="Maruyama T."/>
            <person name="Minagawa J."/>
            <person name="Obokata J."/>
            <person name="Shigenobu S."/>
        </authorList>
    </citation>
    <scope>NUCLEOTIDE SEQUENCE [LARGE SCALE GENOMIC DNA]</scope>
</reference>
<evidence type="ECO:0000313" key="2">
    <source>
        <dbReference type="Proteomes" id="UP000735302"/>
    </source>
</evidence>
<sequence length="92" mass="10536">MKENLRDHRFESEEGIIFVTRKLLDSWTKTTTSPPLSAGYGDFKNALTMAFVTIKSLITVQAEIRVQGGHSCKDYTRCIMHTLHSFPILYIE</sequence>
<dbReference type="Proteomes" id="UP000735302">
    <property type="component" value="Unassembled WGS sequence"/>
</dbReference>
<proteinExistence type="predicted"/>
<organism evidence="1 2">
    <name type="scientific">Plakobranchus ocellatus</name>
    <dbReference type="NCBI Taxonomy" id="259542"/>
    <lineage>
        <taxon>Eukaryota</taxon>
        <taxon>Metazoa</taxon>
        <taxon>Spiralia</taxon>
        <taxon>Lophotrochozoa</taxon>
        <taxon>Mollusca</taxon>
        <taxon>Gastropoda</taxon>
        <taxon>Heterobranchia</taxon>
        <taxon>Euthyneura</taxon>
        <taxon>Panpulmonata</taxon>
        <taxon>Sacoglossa</taxon>
        <taxon>Placobranchoidea</taxon>
        <taxon>Plakobranchidae</taxon>
        <taxon>Plakobranchus</taxon>
    </lineage>
</organism>
<comment type="caution">
    <text evidence="1">The sequence shown here is derived from an EMBL/GenBank/DDBJ whole genome shotgun (WGS) entry which is preliminary data.</text>
</comment>
<accession>A0AAV4AC87</accession>
<dbReference type="EMBL" id="BLXT01003994">
    <property type="protein sequence ID" value="GFO08756.1"/>
    <property type="molecule type" value="Genomic_DNA"/>
</dbReference>
<evidence type="ECO:0000313" key="1">
    <source>
        <dbReference type="EMBL" id="GFO08756.1"/>
    </source>
</evidence>
<name>A0AAV4AC87_9GAST</name>
<dbReference type="AlphaFoldDB" id="A0AAV4AC87"/>